<reference evidence="1" key="1">
    <citation type="submission" date="2020-05" db="EMBL/GenBank/DDBJ databases">
        <title>Large-scale comparative analyses of tick genomes elucidate their genetic diversity and vector capacities.</title>
        <authorList>
            <person name="Jia N."/>
            <person name="Wang J."/>
            <person name="Shi W."/>
            <person name="Du L."/>
            <person name="Sun Y."/>
            <person name="Zhan W."/>
            <person name="Jiang J."/>
            <person name="Wang Q."/>
            <person name="Zhang B."/>
            <person name="Ji P."/>
            <person name="Sakyi L.B."/>
            <person name="Cui X."/>
            <person name="Yuan T."/>
            <person name="Jiang B."/>
            <person name="Yang W."/>
            <person name="Lam T.T.-Y."/>
            <person name="Chang Q."/>
            <person name="Ding S."/>
            <person name="Wang X."/>
            <person name="Zhu J."/>
            <person name="Ruan X."/>
            <person name="Zhao L."/>
            <person name="Wei J."/>
            <person name="Que T."/>
            <person name="Du C."/>
            <person name="Cheng J."/>
            <person name="Dai P."/>
            <person name="Han X."/>
            <person name="Huang E."/>
            <person name="Gao Y."/>
            <person name="Liu J."/>
            <person name="Shao H."/>
            <person name="Ye R."/>
            <person name="Li L."/>
            <person name="Wei W."/>
            <person name="Wang X."/>
            <person name="Wang C."/>
            <person name="Yang T."/>
            <person name="Huo Q."/>
            <person name="Li W."/>
            <person name="Guo W."/>
            <person name="Chen H."/>
            <person name="Zhou L."/>
            <person name="Ni X."/>
            <person name="Tian J."/>
            <person name="Zhou Y."/>
            <person name="Sheng Y."/>
            <person name="Liu T."/>
            <person name="Pan Y."/>
            <person name="Xia L."/>
            <person name="Li J."/>
            <person name="Zhao F."/>
            <person name="Cao W."/>
        </authorList>
    </citation>
    <scope>NUCLEOTIDE SEQUENCE</scope>
    <source>
        <strain evidence="1">Hyas-2018</strain>
    </source>
</reference>
<organism evidence="1 2">
    <name type="scientific">Hyalomma asiaticum</name>
    <name type="common">Tick</name>
    <dbReference type="NCBI Taxonomy" id="266040"/>
    <lineage>
        <taxon>Eukaryota</taxon>
        <taxon>Metazoa</taxon>
        <taxon>Ecdysozoa</taxon>
        <taxon>Arthropoda</taxon>
        <taxon>Chelicerata</taxon>
        <taxon>Arachnida</taxon>
        <taxon>Acari</taxon>
        <taxon>Parasitiformes</taxon>
        <taxon>Ixodida</taxon>
        <taxon>Ixodoidea</taxon>
        <taxon>Ixodidae</taxon>
        <taxon>Hyalomminae</taxon>
        <taxon>Hyalomma</taxon>
    </lineage>
</organism>
<sequence>MASVLPSPPSSDDHLTAAGFFSHVPAWTTTTMLPGLCRSSRDFGCRPCTPDTPDDSSSRDSDSGCSPNHGLKNDGSVVQDACATVTSSSSASSPKPAYKHVPHREKPPHLVARRNARERRRVQAVNNAFCRLRKCVPVENRAKRLSKVKTLHRAIEYIQALQHLLNEADKAVTSSTTTPEVGAPSAVYQETPAPVCDKENDASQRWITLENAPVCGTDSYPGYLNFYEECGITFAS</sequence>
<protein>
    <submittedName>
        <fullName evidence="1">Uncharacterized protein</fullName>
    </submittedName>
</protein>
<dbReference type="EMBL" id="CM023488">
    <property type="protein sequence ID" value="KAH6924693.1"/>
    <property type="molecule type" value="Genomic_DNA"/>
</dbReference>
<gene>
    <name evidence="1" type="ORF">HPB50_022136</name>
</gene>
<dbReference type="Proteomes" id="UP000821845">
    <property type="component" value="Chromosome 8"/>
</dbReference>
<evidence type="ECO:0000313" key="2">
    <source>
        <dbReference type="Proteomes" id="UP000821845"/>
    </source>
</evidence>
<comment type="caution">
    <text evidence="1">The sequence shown here is derived from an EMBL/GenBank/DDBJ whole genome shotgun (WGS) entry which is preliminary data.</text>
</comment>
<evidence type="ECO:0000313" key="1">
    <source>
        <dbReference type="EMBL" id="KAH6924693.1"/>
    </source>
</evidence>
<name>A0ACB7RTI4_HYAAI</name>
<keyword evidence="2" id="KW-1185">Reference proteome</keyword>
<accession>A0ACB7RTI4</accession>
<proteinExistence type="predicted"/>